<feature type="domain" description="Carboxyltransferase" evidence="4">
    <location>
        <begin position="26"/>
        <end position="301"/>
    </location>
</feature>
<accession>A0A4Q2RMB0</accession>
<keyword evidence="6" id="KW-1185">Reference proteome</keyword>
<evidence type="ECO:0000259" key="4">
    <source>
        <dbReference type="SMART" id="SM00797"/>
    </source>
</evidence>
<dbReference type="InterPro" id="IPR003778">
    <property type="entry name" value="CT_A_B"/>
</dbReference>
<protein>
    <submittedName>
        <fullName evidence="5">Biotin-dependent carboxyltransferase family protein</fullName>
    </submittedName>
</protein>
<evidence type="ECO:0000256" key="2">
    <source>
        <dbReference type="ARBA" id="ARBA00022801"/>
    </source>
</evidence>
<dbReference type="PANTHER" id="PTHR43309:SF3">
    <property type="entry name" value="5-OXOPROLINASE SUBUNIT C"/>
    <property type="match status" value="1"/>
</dbReference>
<keyword evidence="5" id="KW-0808">Transferase</keyword>
<evidence type="ECO:0000313" key="5">
    <source>
        <dbReference type="EMBL" id="RYB89628.1"/>
    </source>
</evidence>
<dbReference type="SUPFAM" id="SSF50891">
    <property type="entry name" value="Cyclophilin-like"/>
    <property type="match status" value="1"/>
</dbReference>
<dbReference type="RefSeq" id="WP_129476660.1">
    <property type="nucleotide sequence ID" value="NZ_SDWS01000006.1"/>
</dbReference>
<dbReference type="OrthoDB" id="9768696at2"/>
<dbReference type="PANTHER" id="PTHR43309">
    <property type="entry name" value="5-OXOPROLINASE SUBUNIT C"/>
    <property type="match status" value="1"/>
</dbReference>
<keyword evidence="3" id="KW-0067">ATP-binding</keyword>
<dbReference type="Proteomes" id="UP000291838">
    <property type="component" value="Unassembled WGS sequence"/>
</dbReference>
<sequence length="302" mass="30729">MDTALEVVTPGPLSTVQDLGRHGLGALGVGHAGAADVPALRLANRLLGNAESAAAIEVTFGGLEVVAHGGMAVTLTGAPCPLTVDSRVHGPYGVVWVPDGATLRLGPPSTGLRSYLAARGGIEVPPVLGSRSTDVLSGVGPEPLAAGDRLPVGRAATTYPCVDVVPVQPPEGGDVTLRVVDGPRADWFTPAGRAALLSDAYEVTADSNRVGMRLSGPPLERARDDELPSEGMVCGALQVPPSGQPTLFLADHPVTGGYPVIAVVVAADVPLAAQVRPGQRILFRRVPSPTPDPVPTPGAPDE</sequence>
<keyword evidence="1" id="KW-0547">Nucleotide-binding</keyword>
<dbReference type="GO" id="GO:0016787">
    <property type="term" value="F:hydrolase activity"/>
    <property type="evidence" value="ECO:0007669"/>
    <property type="project" value="UniProtKB-KW"/>
</dbReference>
<proteinExistence type="predicted"/>
<reference evidence="5 6" key="1">
    <citation type="submission" date="2019-01" db="EMBL/GenBank/DDBJ databases">
        <title>Novel species of Nocardioides.</title>
        <authorList>
            <person name="Liu Q."/>
            <person name="Xin Y.-H."/>
        </authorList>
    </citation>
    <scope>NUCLEOTIDE SEQUENCE [LARGE SCALE GENOMIC DNA]</scope>
    <source>
        <strain evidence="5 6">HLT3-15</strain>
    </source>
</reference>
<dbReference type="InterPro" id="IPR029000">
    <property type="entry name" value="Cyclophilin-like_dom_sf"/>
</dbReference>
<comment type="caution">
    <text evidence="5">The sequence shown here is derived from an EMBL/GenBank/DDBJ whole genome shotgun (WGS) entry which is preliminary data.</text>
</comment>
<dbReference type="GO" id="GO:0005524">
    <property type="term" value="F:ATP binding"/>
    <property type="evidence" value="ECO:0007669"/>
    <property type="project" value="UniProtKB-KW"/>
</dbReference>
<organism evidence="5 6">
    <name type="scientific">Nocardioides glacieisoli</name>
    <dbReference type="NCBI Taxonomy" id="1168730"/>
    <lineage>
        <taxon>Bacteria</taxon>
        <taxon>Bacillati</taxon>
        <taxon>Actinomycetota</taxon>
        <taxon>Actinomycetes</taxon>
        <taxon>Propionibacteriales</taxon>
        <taxon>Nocardioidaceae</taxon>
        <taxon>Nocardioides</taxon>
    </lineage>
</organism>
<dbReference type="InterPro" id="IPR052708">
    <property type="entry name" value="PxpC"/>
</dbReference>
<dbReference type="AlphaFoldDB" id="A0A4Q2RMB0"/>
<evidence type="ECO:0000313" key="6">
    <source>
        <dbReference type="Proteomes" id="UP000291838"/>
    </source>
</evidence>
<evidence type="ECO:0000256" key="3">
    <source>
        <dbReference type="ARBA" id="ARBA00022840"/>
    </source>
</evidence>
<dbReference type="EMBL" id="SDWS01000006">
    <property type="protein sequence ID" value="RYB89628.1"/>
    <property type="molecule type" value="Genomic_DNA"/>
</dbReference>
<dbReference type="NCBIfam" id="TIGR00724">
    <property type="entry name" value="urea_amlyse_rel"/>
    <property type="match status" value="1"/>
</dbReference>
<dbReference type="Pfam" id="PF02626">
    <property type="entry name" value="CT_A_B"/>
    <property type="match status" value="1"/>
</dbReference>
<name>A0A4Q2RMB0_9ACTN</name>
<evidence type="ECO:0000256" key="1">
    <source>
        <dbReference type="ARBA" id="ARBA00022741"/>
    </source>
</evidence>
<dbReference type="GO" id="GO:0016740">
    <property type="term" value="F:transferase activity"/>
    <property type="evidence" value="ECO:0007669"/>
    <property type="project" value="UniProtKB-KW"/>
</dbReference>
<dbReference type="SMART" id="SM00797">
    <property type="entry name" value="AHS2"/>
    <property type="match status" value="1"/>
</dbReference>
<keyword evidence="2" id="KW-0378">Hydrolase</keyword>
<gene>
    <name evidence="5" type="ORF">EUA06_13535</name>
</gene>
<dbReference type="Gene3D" id="2.40.100.10">
    <property type="entry name" value="Cyclophilin-like"/>
    <property type="match status" value="1"/>
</dbReference>